<dbReference type="AlphaFoldDB" id="B4G2W1"/>
<name>B4G2W1_DROPE</name>
<dbReference type="OrthoDB" id="7854289at2759"/>
<proteinExistence type="predicted"/>
<dbReference type="PANTHER" id="PTHR39079">
    <property type="entry name" value="FI08034P-RELATED"/>
    <property type="match status" value="1"/>
</dbReference>
<dbReference type="Pfam" id="PF16032">
    <property type="entry name" value="DUF4788"/>
    <property type="match status" value="1"/>
</dbReference>
<dbReference type="InterPro" id="IPR031992">
    <property type="entry name" value="DUF4788"/>
</dbReference>
<sequence length="193" mass="21240">MEPIKEPPQTFIFDVVVTNLEAQGVEIADPKRLVIDVNFNRMPLTLTSSRINVNEFKSGSGLQFEAEPNDLRHTLEECGMTFVVKYDDRAVGNGEIAFPTMVTERIEPGMSDIIHVDTCVLGKGAEPAGMLQILCRLVIRCSDQPMVGGSECERNMDNSINPQDIMFVVGASQHCPSPCDPCLDAMDLDPDSH</sequence>
<feature type="domain" description="DUF4788" evidence="1">
    <location>
        <begin position="16"/>
        <end position="190"/>
    </location>
</feature>
<evidence type="ECO:0000313" key="3">
    <source>
        <dbReference type="Proteomes" id="UP000008744"/>
    </source>
</evidence>
<dbReference type="STRING" id="7234.B4G2W1"/>
<organism evidence="3">
    <name type="scientific">Drosophila persimilis</name>
    <name type="common">Fruit fly</name>
    <dbReference type="NCBI Taxonomy" id="7234"/>
    <lineage>
        <taxon>Eukaryota</taxon>
        <taxon>Metazoa</taxon>
        <taxon>Ecdysozoa</taxon>
        <taxon>Arthropoda</taxon>
        <taxon>Hexapoda</taxon>
        <taxon>Insecta</taxon>
        <taxon>Pterygota</taxon>
        <taxon>Neoptera</taxon>
        <taxon>Endopterygota</taxon>
        <taxon>Diptera</taxon>
        <taxon>Brachycera</taxon>
        <taxon>Muscomorpha</taxon>
        <taxon>Ephydroidea</taxon>
        <taxon>Drosophilidae</taxon>
        <taxon>Drosophila</taxon>
        <taxon>Sophophora</taxon>
    </lineage>
</organism>
<reference evidence="2 3" key="1">
    <citation type="journal article" date="2007" name="Nature">
        <title>Evolution of genes and genomes on the Drosophila phylogeny.</title>
        <authorList>
            <consortium name="Drosophila 12 Genomes Consortium"/>
            <person name="Clark A.G."/>
            <person name="Eisen M.B."/>
            <person name="Smith D.R."/>
            <person name="Bergman C.M."/>
            <person name="Oliver B."/>
            <person name="Markow T.A."/>
            <person name="Kaufman T.C."/>
            <person name="Kellis M."/>
            <person name="Gelbart W."/>
            <person name="Iyer V.N."/>
            <person name="Pollard D.A."/>
            <person name="Sackton T.B."/>
            <person name="Larracuente A.M."/>
            <person name="Singh N.D."/>
            <person name="Abad J.P."/>
            <person name="Abt D.N."/>
            <person name="Adryan B."/>
            <person name="Aguade M."/>
            <person name="Akashi H."/>
            <person name="Anderson W.W."/>
            <person name="Aquadro C.F."/>
            <person name="Ardell D.H."/>
            <person name="Arguello R."/>
            <person name="Artieri C.G."/>
            <person name="Barbash D.A."/>
            <person name="Barker D."/>
            <person name="Barsanti P."/>
            <person name="Batterham P."/>
            <person name="Batzoglou S."/>
            <person name="Begun D."/>
            <person name="Bhutkar A."/>
            <person name="Blanco E."/>
            <person name="Bosak S.A."/>
            <person name="Bradley R.K."/>
            <person name="Brand A.D."/>
            <person name="Brent M.R."/>
            <person name="Brooks A.N."/>
            <person name="Brown R.H."/>
            <person name="Butlin R.K."/>
            <person name="Caggese C."/>
            <person name="Calvi B.R."/>
            <person name="Bernardo de Carvalho A."/>
            <person name="Caspi A."/>
            <person name="Castrezana S."/>
            <person name="Celniker S.E."/>
            <person name="Chang J.L."/>
            <person name="Chapple C."/>
            <person name="Chatterji S."/>
            <person name="Chinwalla A."/>
            <person name="Civetta A."/>
            <person name="Clifton S.W."/>
            <person name="Comeron J.M."/>
            <person name="Costello J.C."/>
            <person name="Coyne J.A."/>
            <person name="Daub J."/>
            <person name="David R.G."/>
            <person name="Delcher A.L."/>
            <person name="Delehaunty K."/>
            <person name="Do C.B."/>
            <person name="Ebling H."/>
            <person name="Edwards K."/>
            <person name="Eickbush T."/>
            <person name="Evans J.D."/>
            <person name="Filipski A."/>
            <person name="Findeiss S."/>
            <person name="Freyhult E."/>
            <person name="Fulton L."/>
            <person name="Fulton R."/>
            <person name="Garcia A.C."/>
            <person name="Gardiner A."/>
            <person name="Garfield D.A."/>
            <person name="Garvin B.E."/>
            <person name="Gibson G."/>
            <person name="Gilbert D."/>
            <person name="Gnerre S."/>
            <person name="Godfrey J."/>
            <person name="Good R."/>
            <person name="Gotea V."/>
            <person name="Gravely B."/>
            <person name="Greenberg A.J."/>
            <person name="Griffiths-Jones S."/>
            <person name="Gross S."/>
            <person name="Guigo R."/>
            <person name="Gustafson E.A."/>
            <person name="Haerty W."/>
            <person name="Hahn M.W."/>
            <person name="Halligan D.L."/>
            <person name="Halpern A.L."/>
            <person name="Halter G.M."/>
            <person name="Han M.V."/>
            <person name="Heger A."/>
            <person name="Hillier L."/>
            <person name="Hinrichs A.S."/>
            <person name="Holmes I."/>
            <person name="Hoskins R.A."/>
            <person name="Hubisz M.J."/>
            <person name="Hultmark D."/>
            <person name="Huntley M.A."/>
            <person name="Jaffe D.B."/>
            <person name="Jagadeeshan S."/>
            <person name="Jeck W.R."/>
            <person name="Johnson J."/>
            <person name="Jones C.D."/>
            <person name="Jordan W.C."/>
            <person name="Karpen G.H."/>
            <person name="Kataoka E."/>
            <person name="Keightley P.D."/>
            <person name="Kheradpour P."/>
            <person name="Kirkness E.F."/>
            <person name="Koerich L.B."/>
            <person name="Kristiansen K."/>
            <person name="Kudrna D."/>
            <person name="Kulathinal R.J."/>
            <person name="Kumar S."/>
            <person name="Kwok R."/>
            <person name="Lander E."/>
            <person name="Langley C.H."/>
            <person name="Lapoint R."/>
            <person name="Lazzaro B.P."/>
            <person name="Lee S.J."/>
            <person name="Levesque L."/>
            <person name="Li R."/>
            <person name="Lin C.F."/>
            <person name="Lin M.F."/>
            <person name="Lindblad-Toh K."/>
            <person name="Llopart A."/>
            <person name="Long M."/>
            <person name="Low L."/>
            <person name="Lozovsky E."/>
            <person name="Lu J."/>
            <person name="Luo M."/>
            <person name="Machado C.A."/>
            <person name="Makalowski W."/>
            <person name="Marzo M."/>
            <person name="Matsuda M."/>
            <person name="Matzkin L."/>
            <person name="McAllister B."/>
            <person name="McBride C.S."/>
            <person name="McKernan B."/>
            <person name="McKernan K."/>
            <person name="Mendez-Lago M."/>
            <person name="Minx P."/>
            <person name="Mollenhauer M.U."/>
            <person name="Montooth K."/>
            <person name="Mount S.M."/>
            <person name="Mu X."/>
            <person name="Myers E."/>
            <person name="Negre B."/>
            <person name="Newfeld S."/>
            <person name="Nielsen R."/>
            <person name="Noor M.A."/>
            <person name="O'Grady P."/>
            <person name="Pachter L."/>
            <person name="Papaceit M."/>
            <person name="Parisi M.J."/>
            <person name="Parisi M."/>
            <person name="Parts L."/>
            <person name="Pedersen J.S."/>
            <person name="Pesole G."/>
            <person name="Phillippy A.M."/>
            <person name="Ponting C.P."/>
            <person name="Pop M."/>
            <person name="Porcelli D."/>
            <person name="Powell J.R."/>
            <person name="Prohaska S."/>
            <person name="Pruitt K."/>
            <person name="Puig M."/>
            <person name="Quesneville H."/>
            <person name="Ram K.R."/>
            <person name="Rand D."/>
            <person name="Rasmussen M.D."/>
            <person name="Reed L.K."/>
            <person name="Reenan R."/>
            <person name="Reily A."/>
            <person name="Remington K.A."/>
            <person name="Rieger T.T."/>
            <person name="Ritchie M.G."/>
            <person name="Robin C."/>
            <person name="Rogers Y.H."/>
            <person name="Rohde C."/>
            <person name="Rozas J."/>
            <person name="Rubenfield M.J."/>
            <person name="Ruiz A."/>
            <person name="Russo S."/>
            <person name="Salzberg S.L."/>
            <person name="Sanchez-Gracia A."/>
            <person name="Saranga D.J."/>
            <person name="Sato H."/>
            <person name="Schaeffer S.W."/>
            <person name="Schatz M.C."/>
            <person name="Schlenke T."/>
            <person name="Schwartz R."/>
            <person name="Segarra C."/>
            <person name="Singh R.S."/>
            <person name="Sirot L."/>
            <person name="Sirota M."/>
            <person name="Sisneros N.B."/>
            <person name="Smith C.D."/>
            <person name="Smith T.F."/>
            <person name="Spieth J."/>
            <person name="Stage D.E."/>
            <person name="Stark A."/>
            <person name="Stephan W."/>
            <person name="Strausberg R.L."/>
            <person name="Strempel S."/>
            <person name="Sturgill D."/>
            <person name="Sutton G."/>
            <person name="Sutton G.G."/>
            <person name="Tao W."/>
            <person name="Teichmann S."/>
            <person name="Tobari Y.N."/>
            <person name="Tomimura Y."/>
            <person name="Tsolas J.M."/>
            <person name="Valente V.L."/>
            <person name="Venter E."/>
            <person name="Venter J.C."/>
            <person name="Vicario S."/>
            <person name="Vieira F.G."/>
            <person name="Vilella A.J."/>
            <person name="Villasante A."/>
            <person name="Walenz B."/>
            <person name="Wang J."/>
            <person name="Wasserman M."/>
            <person name="Watts T."/>
            <person name="Wilson D."/>
            <person name="Wilson R.K."/>
            <person name="Wing R.A."/>
            <person name="Wolfner M.F."/>
            <person name="Wong A."/>
            <person name="Wong G.K."/>
            <person name="Wu C.I."/>
            <person name="Wu G."/>
            <person name="Yamamoto D."/>
            <person name="Yang H.P."/>
            <person name="Yang S.P."/>
            <person name="Yorke J.A."/>
            <person name="Yoshida K."/>
            <person name="Zdobnov E."/>
            <person name="Zhang P."/>
            <person name="Zhang Y."/>
            <person name="Zimin A.V."/>
            <person name="Baldwin J."/>
            <person name="Abdouelleil A."/>
            <person name="Abdulkadir J."/>
            <person name="Abebe A."/>
            <person name="Abera B."/>
            <person name="Abreu J."/>
            <person name="Acer S.C."/>
            <person name="Aftuck L."/>
            <person name="Alexander A."/>
            <person name="An P."/>
            <person name="Anderson E."/>
            <person name="Anderson S."/>
            <person name="Arachi H."/>
            <person name="Azer M."/>
            <person name="Bachantsang P."/>
            <person name="Barry A."/>
            <person name="Bayul T."/>
            <person name="Berlin A."/>
            <person name="Bessette D."/>
            <person name="Bloom T."/>
            <person name="Blye J."/>
            <person name="Boguslavskiy L."/>
            <person name="Bonnet C."/>
            <person name="Boukhgalter B."/>
            <person name="Bourzgui I."/>
            <person name="Brown A."/>
            <person name="Cahill P."/>
            <person name="Channer S."/>
            <person name="Cheshatsang Y."/>
            <person name="Chuda L."/>
            <person name="Citroen M."/>
            <person name="Collymore A."/>
            <person name="Cooke P."/>
            <person name="Costello M."/>
            <person name="D'Aco K."/>
            <person name="Daza R."/>
            <person name="De Haan G."/>
            <person name="DeGray S."/>
            <person name="DeMaso C."/>
            <person name="Dhargay N."/>
            <person name="Dooley K."/>
            <person name="Dooley E."/>
            <person name="Doricent M."/>
            <person name="Dorje P."/>
            <person name="Dorjee K."/>
            <person name="Dupes A."/>
            <person name="Elong R."/>
            <person name="Falk J."/>
            <person name="Farina A."/>
            <person name="Faro S."/>
            <person name="Ferguson D."/>
            <person name="Fisher S."/>
            <person name="Foley C.D."/>
            <person name="Franke A."/>
            <person name="Friedrich D."/>
            <person name="Gadbois L."/>
            <person name="Gearin G."/>
            <person name="Gearin C.R."/>
            <person name="Giannoukos G."/>
            <person name="Goode T."/>
            <person name="Graham J."/>
            <person name="Grandbois E."/>
            <person name="Grewal S."/>
            <person name="Gyaltsen K."/>
            <person name="Hafez N."/>
            <person name="Hagos B."/>
            <person name="Hall J."/>
            <person name="Henson C."/>
            <person name="Hollinger A."/>
            <person name="Honan T."/>
            <person name="Huard M.D."/>
            <person name="Hughes L."/>
            <person name="Hurhula B."/>
            <person name="Husby M.E."/>
            <person name="Kamat A."/>
            <person name="Kanga B."/>
            <person name="Kashin S."/>
            <person name="Khazanovich D."/>
            <person name="Kisner P."/>
            <person name="Lance K."/>
            <person name="Lara M."/>
            <person name="Lee W."/>
            <person name="Lennon N."/>
            <person name="Letendre F."/>
            <person name="LeVine R."/>
            <person name="Lipovsky A."/>
            <person name="Liu X."/>
            <person name="Liu J."/>
            <person name="Liu S."/>
            <person name="Lokyitsang T."/>
            <person name="Lokyitsang Y."/>
            <person name="Lubonja R."/>
            <person name="Lui A."/>
            <person name="MacDonald P."/>
            <person name="Magnisalis V."/>
            <person name="Maru K."/>
            <person name="Matthews C."/>
            <person name="McCusker W."/>
            <person name="McDonough S."/>
            <person name="Mehta T."/>
            <person name="Meldrim J."/>
            <person name="Meneus L."/>
            <person name="Mihai O."/>
            <person name="Mihalev A."/>
            <person name="Mihova T."/>
            <person name="Mittelman R."/>
            <person name="Mlenga V."/>
            <person name="Montmayeur A."/>
            <person name="Mulrain L."/>
            <person name="Navidi A."/>
            <person name="Naylor J."/>
            <person name="Negash T."/>
            <person name="Nguyen T."/>
            <person name="Nguyen N."/>
            <person name="Nicol R."/>
            <person name="Norbu C."/>
            <person name="Norbu N."/>
            <person name="Novod N."/>
            <person name="O'Neill B."/>
            <person name="Osman S."/>
            <person name="Markiewicz E."/>
            <person name="Oyono O.L."/>
            <person name="Patti C."/>
            <person name="Phunkhang P."/>
            <person name="Pierre F."/>
            <person name="Priest M."/>
            <person name="Raghuraman S."/>
            <person name="Rege F."/>
            <person name="Reyes R."/>
            <person name="Rise C."/>
            <person name="Rogov P."/>
            <person name="Ross K."/>
            <person name="Ryan E."/>
            <person name="Settipalli S."/>
            <person name="Shea T."/>
            <person name="Sherpa N."/>
            <person name="Shi L."/>
            <person name="Shih D."/>
            <person name="Sparrow T."/>
            <person name="Spaulding J."/>
            <person name="Stalker J."/>
            <person name="Stange-Thomann N."/>
            <person name="Stavropoulos S."/>
            <person name="Stone C."/>
            <person name="Strader C."/>
            <person name="Tesfaye S."/>
            <person name="Thomson T."/>
            <person name="Thoulutsang Y."/>
            <person name="Thoulutsang D."/>
            <person name="Topham K."/>
            <person name="Topping I."/>
            <person name="Tsamla T."/>
            <person name="Vassiliev H."/>
            <person name="Vo A."/>
            <person name="Wangchuk T."/>
            <person name="Wangdi T."/>
            <person name="Weiand M."/>
            <person name="Wilkinson J."/>
            <person name="Wilson A."/>
            <person name="Yadav S."/>
            <person name="Young G."/>
            <person name="Yu Q."/>
            <person name="Zembek L."/>
            <person name="Zhong D."/>
            <person name="Zimmer A."/>
            <person name="Zwirko Z."/>
            <person name="Jaffe D.B."/>
            <person name="Alvarez P."/>
            <person name="Brockman W."/>
            <person name="Butler J."/>
            <person name="Chin C."/>
            <person name="Gnerre S."/>
            <person name="Grabherr M."/>
            <person name="Kleber M."/>
            <person name="Mauceli E."/>
            <person name="MacCallum I."/>
        </authorList>
    </citation>
    <scope>NUCLEOTIDE SEQUENCE [LARGE SCALE GENOMIC DNA]</scope>
    <source>
        <strain evidence="3">MSH-3 / Tucson 14011-0111.49</strain>
    </source>
</reference>
<keyword evidence="3" id="KW-1185">Reference proteome</keyword>
<gene>
    <name evidence="2" type="primary">Dper\GL23536</name>
    <name evidence="2" type="ORF">Dper_GL23536</name>
</gene>
<evidence type="ECO:0000313" key="2">
    <source>
        <dbReference type="EMBL" id="EDW24156.1"/>
    </source>
</evidence>
<dbReference type="Proteomes" id="UP000008744">
    <property type="component" value="Unassembled WGS sequence"/>
</dbReference>
<accession>B4G2W1</accession>
<dbReference type="PANTHER" id="PTHR39079:SF1">
    <property type="entry name" value="GH11706P-RELATED"/>
    <property type="match status" value="1"/>
</dbReference>
<dbReference type="KEGG" id="dpe:6588201"/>
<dbReference type="OMA" id="QANTSCC"/>
<dbReference type="EMBL" id="CH479179">
    <property type="protein sequence ID" value="EDW24156.1"/>
    <property type="molecule type" value="Genomic_DNA"/>
</dbReference>
<dbReference type="eggNOG" id="ENOG502SIHJ">
    <property type="taxonomic scope" value="Eukaryota"/>
</dbReference>
<protein>
    <submittedName>
        <fullName evidence="2">GL23536</fullName>
    </submittedName>
</protein>
<dbReference type="PhylomeDB" id="B4G2W1"/>
<evidence type="ECO:0000259" key="1">
    <source>
        <dbReference type="Pfam" id="PF16032"/>
    </source>
</evidence>
<dbReference type="HOGENOM" id="CLU_1190982_0_0_1"/>